<accession>A0A183HLZ7</accession>
<organism evidence="3">
    <name type="scientific">Onchocerca flexuosa</name>
    <dbReference type="NCBI Taxonomy" id="387005"/>
    <lineage>
        <taxon>Eukaryota</taxon>
        <taxon>Metazoa</taxon>
        <taxon>Ecdysozoa</taxon>
        <taxon>Nematoda</taxon>
        <taxon>Chromadorea</taxon>
        <taxon>Rhabditida</taxon>
        <taxon>Spirurina</taxon>
        <taxon>Spiruromorpha</taxon>
        <taxon>Filarioidea</taxon>
        <taxon>Onchocercidae</taxon>
        <taxon>Onchocerca</taxon>
    </lineage>
</organism>
<protein>
    <submittedName>
        <fullName evidence="3">Ovule protein</fullName>
    </submittedName>
</protein>
<name>A0A183HLZ7_9BILA</name>
<dbReference type="EMBL" id="UZAJ01009683">
    <property type="protein sequence ID" value="VDO56024.1"/>
    <property type="molecule type" value="Genomic_DNA"/>
</dbReference>
<sequence>MSHIHIHVIYKYFPTIALHLSICKRGVTNDDVCSYFILYGTRGQQVFMLHLFTSKLSSLQLVDDVFTTLLRCIHLAQNSFFYGSLLMSLFPTNRSIPPAEPQFPAFFTSISCHVQSPLLPCTVLYN</sequence>
<reference evidence="1 2" key="2">
    <citation type="submission" date="2018-11" db="EMBL/GenBank/DDBJ databases">
        <authorList>
            <consortium name="Pathogen Informatics"/>
        </authorList>
    </citation>
    <scope>NUCLEOTIDE SEQUENCE [LARGE SCALE GENOMIC DNA]</scope>
</reference>
<evidence type="ECO:0000313" key="1">
    <source>
        <dbReference type="EMBL" id="VDO56024.1"/>
    </source>
</evidence>
<gene>
    <name evidence="1" type="ORF">OFLC_LOCUS8509</name>
</gene>
<proteinExistence type="predicted"/>
<evidence type="ECO:0000313" key="2">
    <source>
        <dbReference type="Proteomes" id="UP000267606"/>
    </source>
</evidence>
<evidence type="ECO:0000313" key="3">
    <source>
        <dbReference type="WBParaSite" id="OFLC_0000850801-mRNA-1"/>
    </source>
</evidence>
<dbReference type="WBParaSite" id="OFLC_0000850801-mRNA-1">
    <property type="protein sequence ID" value="OFLC_0000850801-mRNA-1"/>
    <property type="gene ID" value="OFLC_0000850801"/>
</dbReference>
<keyword evidence="2" id="KW-1185">Reference proteome</keyword>
<dbReference type="Proteomes" id="UP000267606">
    <property type="component" value="Unassembled WGS sequence"/>
</dbReference>
<dbReference type="AlphaFoldDB" id="A0A183HLZ7"/>
<reference evidence="3" key="1">
    <citation type="submission" date="2016-06" db="UniProtKB">
        <authorList>
            <consortium name="WormBaseParasite"/>
        </authorList>
    </citation>
    <scope>IDENTIFICATION</scope>
</reference>